<organism evidence="2 3">
    <name type="scientific">Porphyridium purpureum</name>
    <name type="common">Red alga</name>
    <name type="synonym">Porphyridium cruentum</name>
    <dbReference type="NCBI Taxonomy" id="35688"/>
    <lineage>
        <taxon>Eukaryota</taxon>
        <taxon>Rhodophyta</taxon>
        <taxon>Bangiophyceae</taxon>
        <taxon>Porphyridiales</taxon>
        <taxon>Porphyridiaceae</taxon>
        <taxon>Porphyridium</taxon>
    </lineage>
</organism>
<name>A0A5J4YX29_PORPP</name>
<evidence type="ECO:0000313" key="2">
    <source>
        <dbReference type="EMBL" id="KAA8495264.1"/>
    </source>
</evidence>
<keyword evidence="1" id="KW-0472">Membrane</keyword>
<keyword evidence="3" id="KW-1185">Reference proteome</keyword>
<dbReference type="PANTHER" id="PTHR40743:SF1">
    <property type="entry name" value="POSSIBLE GLYCOSYLTRANSFERASE"/>
    <property type="match status" value="1"/>
</dbReference>
<dbReference type="Gene3D" id="3.40.50.11350">
    <property type="match status" value="1"/>
</dbReference>
<gene>
    <name evidence="2" type="ORF">FVE85_1419</name>
</gene>
<keyword evidence="1" id="KW-1133">Transmembrane helix</keyword>
<dbReference type="Gene3D" id="3.40.50.11340">
    <property type="match status" value="2"/>
</dbReference>
<dbReference type="PANTHER" id="PTHR40743">
    <property type="entry name" value="NUCLEOTIDE-DIPHOSPHO-SUGAR TRANSFERASE CONTAINING PROTEIN"/>
    <property type="match status" value="1"/>
</dbReference>
<evidence type="ECO:0000256" key="1">
    <source>
        <dbReference type="SAM" id="Phobius"/>
    </source>
</evidence>
<dbReference type="AlphaFoldDB" id="A0A5J4YX29"/>
<accession>A0A5J4YX29</accession>
<dbReference type="Proteomes" id="UP000324585">
    <property type="component" value="Unassembled WGS sequence"/>
</dbReference>
<evidence type="ECO:0000313" key="3">
    <source>
        <dbReference type="Proteomes" id="UP000324585"/>
    </source>
</evidence>
<dbReference type="OrthoDB" id="6018at2759"/>
<feature type="transmembrane region" description="Helical" evidence="1">
    <location>
        <begin position="43"/>
        <end position="60"/>
    </location>
</feature>
<keyword evidence="1" id="KW-0812">Transmembrane</keyword>
<comment type="caution">
    <text evidence="2">The sequence shown here is derived from an EMBL/GenBank/DDBJ whole genome shotgun (WGS) entry which is preliminary data.</text>
</comment>
<proteinExistence type="predicted"/>
<dbReference type="EMBL" id="VRMN01000003">
    <property type="protein sequence ID" value="KAA8495264.1"/>
    <property type="molecule type" value="Genomic_DNA"/>
</dbReference>
<sequence length="671" mass="76005">MAVGSAKEKVQNGADGADHDASAKVSRDLVRKLLLAEKSRKKWRWIFASLMLGCVVVLVLDRTGSLSRRSMDTLHLHGTAMVRKGAALFRTFERDFFANNLDQALKRQVLHDVYLIPDAFLDEVERQDKLHLLFRFLTQETLDVTTKKVTRLLVVQVAHSLNDKLWAMGSALAYAKNTKRSVVILWERDSFFYPSFDEVFAPQEDVIVLEVRDFKAHRVWNPSPNDWARLNWIEHDAIVSGSAPESMLNPIFNVDKNIFIRTGSRLVSEYSSDLPIRRALSSLVPLPFAADRVRKLTDTLRFVQHDSEVISKLYEDFDVPKIMLAQMSRSQRMDLYDQLISMQKELDERLGAANRGKASNAKQHRARVLFAHVQYGLGNRMRALGSAIVFAQKTNRVLVVIWESDHHVEGQFDDFFVNGFVIMDRFPIAWPLRDDGDSKLKTFMDSYNLMKKENKNIKSAASFHLKDSPSKHIYIKTAYIIKSAFTGTDSVKKAKNSPVSKAMQTLTPVFAVQRLVARHHASNLDKMVGVHVRAKTIEKDISKVDPTKEYTSESSKITNLWRKTTSLPVFVAKMASLLSAPNFYVATDTDEALAELDELFPGRIFYTYRRCDDRSATCTLYALADILCLSKTRYILGSHWSSFTEAAVRLGGNGVLLAGVDFGPKPKQGKS</sequence>
<reference evidence="3" key="1">
    <citation type="journal article" date="2019" name="Nat. Commun.">
        <title>Expansion of phycobilisome linker gene families in mesophilic red algae.</title>
        <authorList>
            <person name="Lee J."/>
            <person name="Kim D."/>
            <person name="Bhattacharya D."/>
            <person name="Yoon H.S."/>
        </authorList>
    </citation>
    <scope>NUCLEOTIDE SEQUENCE [LARGE SCALE GENOMIC DNA]</scope>
    <source>
        <strain evidence="3">CCMP 1328</strain>
    </source>
</reference>
<protein>
    <submittedName>
        <fullName evidence="2">Uncharacterized protein</fullName>
    </submittedName>
</protein>